<accession>A0AAD9H8N2</accession>
<keyword evidence="2" id="KW-1185">Reference proteome</keyword>
<gene>
    <name evidence="1" type="ORF">LX32DRAFT_110188</name>
</gene>
<proteinExistence type="predicted"/>
<comment type="caution">
    <text evidence="1">The sequence shown here is derived from an EMBL/GenBank/DDBJ whole genome shotgun (WGS) entry which is preliminary data.</text>
</comment>
<reference evidence="1" key="1">
    <citation type="submission" date="2021-06" db="EMBL/GenBank/DDBJ databases">
        <title>Comparative genomics, transcriptomics and evolutionary studies reveal genomic signatures of adaptation to plant cell wall in hemibiotrophic fungi.</title>
        <authorList>
            <consortium name="DOE Joint Genome Institute"/>
            <person name="Baroncelli R."/>
            <person name="Diaz J.F."/>
            <person name="Benocci T."/>
            <person name="Peng M."/>
            <person name="Battaglia E."/>
            <person name="Haridas S."/>
            <person name="Andreopoulos W."/>
            <person name="Labutti K."/>
            <person name="Pangilinan J."/>
            <person name="Floch G.L."/>
            <person name="Makela M.R."/>
            <person name="Henrissat B."/>
            <person name="Grigoriev I.V."/>
            <person name="Crouch J.A."/>
            <person name="De Vries R.P."/>
            <person name="Sukno S.A."/>
            <person name="Thon M.R."/>
        </authorList>
    </citation>
    <scope>NUCLEOTIDE SEQUENCE</scope>
    <source>
        <strain evidence="1">MAFF235873</strain>
    </source>
</reference>
<evidence type="ECO:0000313" key="2">
    <source>
        <dbReference type="Proteomes" id="UP001232148"/>
    </source>
</evidence>
<sequence>MRTLAMLNSLLRRPELLVYIMSGTFHSVLSIPKEASGSRTWMVGPEILNRSPPPLLPSKAWIICSRPILSFCFLWIGRRGNGEGMGGEGGRSSSPSLV</sequence>
<protein>
    <submittedName>
        <fullName evidence="1">Uncharacterized protein</fullName>
    </submittedName>
</protein>
<dbReference type="Proteomes" id="UP001232148">
    <property type="component" value="Unassembled WGS sequence"/>
</dbReference>
<dbReference type="EMBL" id="MU842969">
    <property type="protein sequence ID" value="KAK2024295.1"/>
    <property type="molecule type" value="Genomic_DNA"/>
</dbReference>
<name>A0AAD9H8N2_9PEZI</name>
<evidence type="ECO:0000313" key="1">
    <source>
        <dbReference type="EMBL" id="KAK2024295.1"/>
    </source>
</evidence>
<organism evidence="1 2">
    <name type="scientific">Colletotrichum zoysiae</name>
    <dbReference type="NCBI Taxonomy" id="1216348"/>
    <lineage>
        <taxon>Eukaryota</taxon>
        <taxon>Fungi</taxon>
        <taxon>Dikarya</taxon>
        <taxon>Ascomycota</taxon>
        <taxon>Pezizomycotina</taxon>
        <taxon>Sordariomycetes</taxon>
        <taxon>Hypocreomycetidae</taxon>
        <taxon>Glomerellales</taxon>
        <taxon>Glomerellaceae</taxon>
        <taxon>Colletotrichum</taxon>
        <taxon>Colletotrichum graminicola species complex</taxon>
    </lineage>
</organism>
<dbReference type="AlphaFoldDB" id="A0AAD9H8N2"/>